<evidence type="ECO:0000313" key="2">
    <source>
        <dbReference type="Proteomes" id="UP000000628"/>
    </source>
</evidence>
<gene>
    <name evidence="1" type="ordered locus">Jden_0220</name>
</gene>
<accession>C7QYP7</accession>
<keyword evidence="2" id="KW-1185">Reference proteome</keyword>
<reference evidence="1 2" key="1">
    <citation type="journal article" date="2009" name="Stand. Genomic Sci.">
        <title>Complete genome sequence of Jonesia denitrificans type strain (Prevot 55134).</title>
        <authorList>
            <person name="Pukall R."/>
            <person name="Gehrich-Schroter G."/>
            <person name="Lapidus A."/>
            <person name="Nolan M."/>
            <person name="Glavina Del Rio T."/>
            <person name="Lucas S."/>
            <person name="Chen F."/>
            <person name="Tice H."/>
            <person name="Pitluck S."/>
            <person name="Cheng J.F."/>
            <person name="Copeland A."/>
            <person name="Saunders E."/>
            <person name="Brettin T."/>
            <person name="Detter J.C."/>
            <person name="Bruce D."/>
            <person name="Goodwin L."/>
            <person name="Pati A."/>
            <person name="Ivanova N."/>
            <person name="Mavromatis K."/>
            <person name="Ovchinnikova G."/>
            <person name="Chen A."/>
            <person name="Palaniappan K."/>
            <person name="Land M."/>
            <person name="Hauser L."/>
            <person name="Chang Y.J."/>
            <person name="Jeffries C.D."/>
            <person name="Chain P."/>
            <person name="Goker M."/>
            <person name="Bristow J."/>
            <person name="Eisen J.A."/>
            <person name="Markowitz V."/>
            <person name="Hugenholtz P."/>
            <person name="Kyrpides N.C."/>
            <person name="Klenk H.P."/>
            <person name="Han C."/>
        </authorList>
    </citation>
    <scope>NUCLEOTIDE SEQUENCE [LARGE SCALE GENOMIC DNA]</scope>
    <source>
        <strain evidence="2">ATCC 14870 / DSM 20603 / BCRC 15368 / CIP 55.134 / JCM 11481 / NBRC 15587 / NCTC 10816 / Prevot 55134</strain>
    </source>
</reference>
<sequence>MPEVIPIRDEAATQYGIVDIERTGEVQLLAQQALGDRFAKCGYPSISSPTPEAHLPY</sequence>
<dbReference type="AlphaFoldDB" id="C7QYP7"/>
<dbReference type="EMBL" id="CP001706">
    <property type="protein sequence ID" value="ACV07894.1"/>
    <property type="molecule type" value="Genomic_DNA"/>
</dbReference>
<dbReference type="Proteomes" id="UP000000628">
    <property type="component" value="Chromosome"/>
</dbReference>
<name>C7QYP7_JONDD</name>
<protein>
    <submittedName>
        <fullName evidence="1">Uncharacterized protein</fullName>
    </submittedName>
</protein>
<dbReference type="KEGG" id="jde:Jden_0220"/>
<proteinExistence type="predicted"/>
<dbReference type="HOGENOM" id="CLU_2990647_0_0_11"/>
<organism evidence="1 2">
    <name type="scientific">Jonesia denitrificans (strain ATCC 14870 / DSM 20603 / BCRC 15368 / CIP 55.134 / JCM 11481 / NBRC 15587 / NCTC 10816 / Prevot 55134)</name>
    <name type="common">Listeria denitrificans</name>
    <dbReference type="NCBI Taxonomy" id="471856"/>
    <lineage>
        <taxon>Bacteria</taxon>
        <taxon>Bacillati</taxon>
        <taxon>Actinomycetota</taxon>
        <taxon>Actinomycetes</taxon>
        <taxon>Micrococcales</taxon>
        <taxon>Jonesiaceae</taxon>
        <taxon>Jonesia</taxon>
    </lineage>
</organism>
<evidence type="ECO:0000313" key="1">
    <source>
        <dbReference type="EMBL" id="ACV07894.1"/>
    </source>
</evidence>